<reference evidence="7" key="1">
    <citation type="submission" date="2020-12" db="EMBL/GenBank/DDBJ databases">
        <title>Bacterial taxonomy.</title>
        <authorList>
            <person name="Pan X."/>
        </authorList>
    </citation>
    <scope>NUCLEOTIDE SEQUENCE</scope>
    <source>
        <strain evidence="7">B2012</strain>
    </source>
</reference>
<evidence type="ECO:0000256" key="1">
    <source>
        <dbReference type="ARBA" id="ARBA00005417"/>
    </source>
</evidence>
<dbReference type="PANTHER" id="PTHR43023">
    <property type="entry name" value="PROTEIN TRIGALACTOSYLDIACYLGLYCEROL 3, CHLOROPLASTIC"/>
    <property type="match status" value="1"/>
</dbReference>
<keyword evidence="3" id="KW-0547">Nucleotide-binding</keyword>
<dbReference type="Proteomes" id="UP000609531">
    <property type="component" value="Unassembled WGS sequence"/>
</dbReference>
<evidence type="ECO:0000313" key="7">
    <source>
        <dbReference type="EMBL" id="MBJ3774088.1"/>
    </source>
</evidence>
<evidence type="ECO:0000256" key="3">
    <source>
        <dbReference type="ARBA" id="ARBA00022741"/>
    </source>
</evidence>
<evidence type="ECO:0000256" key="5">
    <source>
        <dbReference type="SAM" id="MobiDB-lite"/>
    </source>
</evidence>
<accession>A0A934ME78</accession>
<sequence>MNDVSEPARRPPPKSGTPENIIEVHDVTVSFGNFNVFKHLDLEVRTGEILGFVGGSGTGKSVLMRTILDLVSKQEGTIRLFGQDVDELDPVARQRLNRRYGVLFQMGALFSSLTVRENIQVPMRENYSVNRKLMDELALLKLDMVGLPRSAADKMPSELSGGMIKRAGLARALSIDPELLFVDEPTSGLDPIGAASFDDLIARLRDTLGLTVYMVTHDLDSLHTVCDRVAVLADKKVIATDTVSNLLDFDHPWVQEYFRGERGRRFIPSGEQNATQSTPSAPSGASAPPNELD</sequence>
<evidence type="ECO:0000256" key="4">
    <source>
        <dbReference type="ARBA" id="ARBA00022840"/>
    </source>
</evidence>
<dbReference type="PANTHER" id="PTHR43023:SF3">
    <property type="entry name" value="PROTEIN TRIGALACTOSYLDIACYLGLYCEROL 3, CHLOROPLASTIC"/>
    <property type="match status" value="1"/>
</dbReference>
<dbReference type="RefSeq" id="WP_198879993.1">
    <property type="nucleotide sequence ID" value="NZ_JAEKJA010000001.1"/>
</dbReference>
<dbReference type="InterPro" id="IPR017871">
    <property type="entry name" value="ABC_transporter-like_CS"/>
</dbReference>
<dbReference type="InterPro" id="IPR003439">
    <property type="entry name" value="ABC_transporter-like_ATP-bd"/>
</dbReference>
<dbReference type="GO" id="GO:0016887">
    <property type="term" value="F:ATP hydrolysis activity"/>
    <property type="evidence" value="ECO:0007669"/>
    <property type="project" value="InterPro"/>
</dbReference>
<dbReference type="Pfam" id="PF00005">
    <property type="entry name" value="ABC_tran"/>
    <property type="match status" value="1"/>
</dbReference>
<protein>
    <submittedName>
        <fullName evidence="7">ABC transporter ATP-binding protein</fullName>
    </submittedName>
</protein>
<dbReference type="SMART" id="SM00382">
    <property type="entry name" value="AAA"/>
    <property type="match status" value="1"/>
</dbReference>
<gene>
    <name evidence="7" type="ORF">JCR33_00200</name>
</gene>
<proteinExistence type="inferred from homology"/>
<dbReference type="InterPro" id="IPR027417">
    <property type="entry name" value="P-loop_NTPase"/>
</dbReference>
<keyword evidence="2" id="KW-0813">Transport</keyword>
<keyword evidence="4 7" id="KW-0067">ATP-binding</keyword>
<comment type="similarity">
    <text evidence="1">Belongs to the ABC transporter superfamily.</text>
</comment>
<dbReference type="PROSITE" id="PS50893">
    <property type="entry name" value="ABC_TRANSPORTER_2"/>
    <property type="match status" value="1"/>
</dbReference>
<name>A0A934ME78_9HYPH</name>
<feature type="domain" description="ABC transporter" evidence="6">
    <location>
        <begin position="22"/>
        <end position="259"/>
    </location>
</feature>
<feature type="region of interest" description="Disordered" evidence="5">
    <location>
        <begin position="268"/>
        <end position="293"/>
    </location>
</feature>
<dbReference type="CDD" id="cd03261">
    <property type="entry name" value="ABC_Org_Solvent_Resistant"/>
    <property type="match status" value="1"/>
</dbReference>
<dbReference type="InterPro" id="IPR003593">
    <property type="entry name" value="AAA+_ATPase"/>
</dbReference>
<dbReference type="Gene3D" id="3.40.50.300">
    <property type="entry name" value="P-loop containing nucleotide triphosphate hydrolases"/>
    <property type="match status" value="1"/>
</dbReference>
<comment type="caution">
    <text evidence="7">The sequence shown here is derived from an EMBL/GenBank/DDBJ whole genome shotgun (WGS) entry which is preliminary data.</text>
</comment>
<dbReference type="SUPFAM" id="SSF52540">
    <property type="entry name" value="P-loop containing nucleoside triphosphate hydrolases"/>
    <property type="match status" value="1"/>
</dbReference>
<evidence type="ECO:0000259" key="6">
    <source>
        <dbReference type="PROSITE" id="PS50893"/>
    </source>
</evidence>
<dbReference type="AlphaFoldDB" id="A0A934ME78"/>
<organism evidence="7 8">
    <name type="scientific">Acuticoccus mangrovi</name>
    <dbReference type="NCBI Taxonomy" id="2796142"/>
    <lineage>
        <taxon>Bacteria</taxon>
        <taxon>Pseudomonadati</taxon>
        <taxon>Pseudomonadota</taxon>
        <taxon>Alphaproteobacteria</taxon>
        <taxon>Hyphomicrobiales</taxon>
        <taxon>Amorphaceae</taxon>
        <taxon>Acuticoccus</taxon>
    </lineage>
</organism>
<keyword evidence="8" id="KW-1185">Reference proteome</keyword>
<feature type="compositionally biased region" description="Low complexity" evidence="5">
    <location>
        <begin position="274"/>
        <end position="293"/>
    </location>
</feature>
<dbReference type="PROSITE" id="PS00211">
    <property type="entry name" value="ABC_TRANSPORTER_1"/>
    <property type="match status" value="1"/>
</dbReference>
<evidence type="ECO:0000313" key="8">
    <source>
        <dbReference type="Proteomes" id="UP000609531"/>
    </source>
</evidence>
<evidence type="ECO:0000256" key="2">
    <source>
        <dbReference type="ARBA" id="ARBA00022448"/>
    </source>
</evidence>
<dbReference type="GO" id="GO:0005524">
    <property type="term" value="F:ATP binding"/>
    <property type="evidence" value="ECO:0007669"/>
    <property type="project" value="UniProtKB-KW"/>
</dbReference>
<dbReference type="EMBL" id="JAEKJA010000001">
    <property type="protein sequence ID" value="MBJ3774088.1"/>
    <property type="molecule type" value="Genomic_DNA"/>
</dbReference>